<protein>
    <recommendedName>
        <fullName evidence="2">Peptide chain release factor domain-containing protein</fullName>
    </recommendedName>
</protein>
<dbReference type="PANTHER" id="PTHR43116:SF4">
    <property type="entry name" value="PEPTIDE CHAIN RELEASE FACTOR PRFB3, CHLOROPLASTIC"/>
    <property type="match status" value="1"/>
</dbReference>
<accession>A0A9Q0CLQ4</accession>
<comment type="similarity">
    <text evidence="1">Belongs to the prokaryotic/mitochondrial release factor family.</text>
</comment>
<dbReference type="GO" id="GO:0003747">
    <property type="term" value="F:translation release factor activity"/>
    <property type="evidence" value="ECO:0007669"/>
    <property type="project" value="InterPro"/>
</dbReference>
<gene>
    <name evidence="3" type="ORF">LUZ63_012447</name>
</gene>
<dbReference type="SUPFAM" id="SSF75620">
    <property type="entry name" value="Release factor"/>
    <property type="match status" value="1"/>
</dbReference>
<evidence type="ECO:0000313" key="4">
    <source>
        <dbReference type="Proteomes" id="UP001151287"/>
    </source>
</evidence>
<evidence type="ECO:0000256" key="1">
    <source>
        <dbReference type="ARBA" id="ARBA00010835"/>
    </source>
</evidence>
<sequence>MTYLSLVWVRHNQPNFSSSESVKLIFQAFSFPPSLSQVSKPFELLFLSSFYPLMATTPRSAPFTNASLLRSQSFSSRQLRFYIRAARSMDSSKSREDRSYNELDLYSIRRNIEEIVSRVVEVAPAALSLEEERRIEQEEMLHRSNLWDDLDISDESLSALADAAKVVESLKDIQYKAEEAHLINQLAETHVVNYNLLEQAFGTSLDARKFLDYYEMSRLLTGRYDKQGACVILKAGTEGPASQIWAERILSMYTGCAEKHGWNKRVVEKHLSESGGVHSATLEIESEYIYGYLSGEKGTHVMIDHALDDSGSHEAKYSVRVDVIPLFLSKVTALELGETEIEILPLASENGNTSTRKSSTVKICHLPTGVTLQSSGERSHFANKIKAINRLKAKLLVLAEELGVSDMKKINRSLVENELKHVTRYYMFRPQRLVRDLKTGLHLPDLNSVLNGDIELLIRNHVNLRQVG</sequence>
<dbReference type="AlphaFoldDB" id="A0A9Q0CLQ4"/>
<dbReference type="InterPro" id="IPR000352">
    <property type="entry name" value="Pep_chain_release_fac_I"/>
</dbReference>
<evidence type="ECO:0000259" key="2">
    <source>
        <dbReference type="SMART" id="SM00937"/>
    </source>
</evidence>
<proteinExistence type="inferred from homology"/>
<organism evidence="3 4">
    <name type="scientific">Rhynchospora breviuscula</name>
    <dbReference type="NCBI Taxonomy" id="2022672"/>
    <lineage>
        <taxon>Eukaryota</taxon>
        <taxon>Viridiplantae</taxon>
        <taxon>Streptophyta</taxon>
        <taxon>Embryophyta</taxon>
        <taxon>Tracheophyta</taxon>
        <taxon>Spermatophyta</taxon>
        <taxon>Magnoliopsida</taxon>
        <taxon>Liliopsida</taxon>
        <taxon>Poales</taxon>
        <taxon>Cyperaceae</taxon>
        <taxon>Cyperoideae</taxon>
        <taxon>Rhynchosporeae</taxon>
        <taxon>Rhynchospora</taxon>
    </lineage>
</organism>
<dbReference type="Gene3D" id="3.30.70.1660">
    <property type="match status" value="1"/>
</dbReference>
<dbReference type="InterPro" id="IPR005139">
    <property type="entry name" value="PCRF"/>
</dbReference>
<dbReference type="Pfam" id="PF00472">
    <property type="entry name" value="RF-1"/>
    <property type="match status" value="1"/>
</dbReference>
<name>A0A9Q0CLQ4_9POAL</name>
<dbReference type="OrthoDB" id="2019491at2759"/>
<feature type="domain" description="Peptide chain release factor" evidence="2">
    <location>
        <begin position="178"/>
        <end position="296"/>
    </location>
</feature>
<dbReference type="Gene3D" id="3.30.160.20">
    <property type="match status" value="1"/>
</dbReference>
<dbReference type="Proteomes" id="UP001151287">
    <property type="component" value="Unassembled WGS sequence"/>
</dbReference>
<keyword evidence="4" id="KW-1185">Reference proteome</keyword>
<dbReference type="GO" id="GO:0005737">
    <property type="term" value="C:cytoplasm"/>
    <property type="evidence" value="ECO:0007669"/>
    <property type="project" value="UniProtKB-ARBA"/>
</dbReference>
<dbReference type="SMART" id="SM00937">
    <property type="entry name" value="PCRF"/>
    <property type="match status" value="1"/>
</dbReference>
<dbReference type="InterPro" id="IPR045853">
    <property type="entry name" value="Pep_chain_release_fac_I_sf"/>
</dbReference>
<evidence type="ECO:0000313" key="3">
    <source>
        <dbReference type="EMBL" id="KAJ1695749.1"/>
    </source>
</evidence>
<dbReference type="EMBL" id="JAMQYH010000003">
    <property type="protein sequence ID" value="KAJ1695749.1"/>
    <property type="molecule type" value="Genomic_DNA"/>
</dbReference>
<dbReference type="Pfam" id="PF03462">
    <property type="entry name" value="PCRF"/>
    <property type="match status" value="1"/>
</dbReference>
<comment type="caution">
    <text evidence="3">The sequence shown here is derived from an EMBL/GenBank/DDBJ whole genome shotgun (WGS) entry which is preliminary data.</text>
</comment>
<dbReference type="PANTHER" id="PTHR43116">
    <property type="entry name" value="PEPTIDE CHAIN RELEASE FACTOR 2"/>
    <property type="match status" value="1"/>
</dbReference>
<reference evidence="3" key="1">
    <citation type="journal article" date="2022" name="Cell">
        <title>Repeat-based holocentromeres influence genome architecture and karyotype evolution.</title>
        <authorList>
            <person name="Hofstatter P.G."/>
            <person name="Thangavel G."/>
            <person name="Lux T."/>
            <person name="Neumann P."/>
            <person name="Vondrak T."/>
            <person name="Novak P."/>
            <person name="Zhang M."/>
            <person name="Costa L."/>
            <person name="Castellani M."/>
            <person name="Scott A."/>
            <person name="Toegelov H."/>
            <person name="Fuchs J."/>
            <person name="Mata-Sucre Y."/>
            <person name="Dias Y."/>
            <person name="Vanzela A.L.L."/>
            <person name="Huettel B."/>
            <person name="Almeida C.C.S."/>
            <person name="Simkova H."/>
            <person name="Souza G."/>
            <person name="Pedrosa-Harand A."/>
            <person name="Macas J."/>
            <person name="Mayer K.F.X."/>
            <person name="Houben A."/>
            <person name="Marques A."/>
        </authorList>
    </citation>
    <scope>NUCLEOTIDE SEQUENCE</scope>
    <source>
        <strain evidence="3">RhyBre1mFocal</strain>
    </source>
</reference>